<feature type="region of interest" description="Disordered" evidence="1">
    <location>
        <begin position="1"/>
        <end position="24"/>
    </location>
</feature>
<evidence type="ECO:0000313" key="2">
    <source>
        <dbReference type="EMBL" id="JAH50537.1"/>
    </source>
</evidence>
<evidence type="ECO:0000256" key="1">
    <source>
        <dbReference type="SAM" id="MobiDB-lite"/>
    </source>
</evidence>
<protein>
    <submittedName>
        <fullName evidence="2">Uncharacterized protein</fullName>
    </submittedName>
</protein>
<accession>A0A0E9TAS7</accession>
<reference evidence="2" key="1">
    <citation type="submission" date="2014-11" db="EMBL/GenBank/DDBJ databases">
        <authorList>
            <person name="Amaro Gonzalez C."/>
        </authorList>
    </citation>
    <scope>NUCLEOTIDE SEQUENCE</scope>
</reference>
<name>A0A0E9TAS7_ANGAN</name>
<proteinExistence type="predicted"/>
<dbReference type="EMBL" id="GBXM01058040">
    <property type="protein sequence ID" value="JAH50537.1"/>
    <property type="molecule type" value="Transcribed_RNA"/>
</dbReference>
<organism evidence="2">
    <name type="scientific">Anguilla anguilla</name>
    <name type="common">European freshwater eel</name>
    <name type="synonym">Muraena anguilla</name>
    <dbReference type="NCBI Taxonomy" id="7936"/>
    <lineage>
        <taxon>Eukaryota</taxon>
        <taxon>Metazoa</taxon>
        <taxon>Chordata</taxon>
        <taxon>Craniata</taxon>
        <taxon>Vertebrata</taxon>
        <taxon>Euteleostomi</taxon>
        <taxon>Actinopterygii</taxon>
        <taxon>Neopterygii</taxon>
        <taxon>Teleostei</taxon>
        <taxon>Anguilliformes</taxon>
        <taxon>Anguillidae</taxon>
        <taxon>Anguilla</taxon>
    </lineage>
</organism>
<dbReference type="AlphaFoldDB" id="A0A0E9TAS7"/>
<reference evidence="2" key="2">
    <citation type="journal article" date="2015" name="Fish Shellfish Immunol.">
        <title>Early steps in the European eel (Anguilla anguilla)-Vibrio vulnificus interaction in the gills: Role of the RtxA13 toxin.</title>
        <authorList>
            <person name="Callol A."/>
            <person name="Pajuelo D."/>
            <person name="Ebbesson L."/>
            <person name="Teles M."/>
            <person name="MacKenzie S."/>
            <person name="Amaro C."/>
        </authorList>
    </citation>
    <scope>NUCLEOTIDE SEQUENCE</scope>
</reference>
<sequence length="47" mass="5082">MSPSGKAAEGPQRRPAPRDCLSSLGVHNNSLLYRATQAHLPPQAFRP</sequence>